<dbReference type="InterPro" id="IPR027417">
    <property type="entry name" value="P-loop_NTPase"/>
</dbReference>
<dbReference type="InterPro" id="IPR017871">
    <property type="entry name" value="ABC_transporter-like_CS"/>
</dbReference>
<evidence type="ECO:0000256" key="2">
    <source>
        <dbReference type="ARBA" id="ARBA00022741"/>
    </source>
</evidence>
<keyword evidence="8" id="KW-1185">Reference proteome</keyword>
<organism evidence="7 8">
    <name type="scientific">Blattamonas nauphoetae</name>
    <dbReference type="NCBI Taxonomy" id="2049346"/>
    <lineage>
        <taxon>Eukaryota</taxon>
        <taxon>Metamonada</taxon>
        <taxon>Preaxostyla</taxon>
        <taxon>Oxymonadida</taxon>
        <taxon>Blattamonas</taxon>
    </lineage>
</organism>
<evidence type="ECO:0000256" key="3">
    <source>
        <dbReference type="ARBA" id="ARBA00022840"/>
    </source>
</evidence>
<dbReference type="Gene3D" id="3.40.50.300">
    <property type="entry name" value="P-loop containing nucleotide triphosphate hydrolases"/>
    <property type="match status" value="1"/>
</dbReference>
<protein>
    <submittedName>
        <fullName evidence="7">ABC transporter H family member 2</fullName>
    </submittedName>
</protein>
<dbReference type="EMBL" id="JARBJD010000146">
    <property type="protein sequence ID" value="KAK2949917.1"/>
    <property type="molecule type" value="Genomic_DNA"/>
</dbReference>
<dbReference type="SUPFAM" id="SSF52540">
    <property type="entry name" value="P-loop containing nucleoside triphosphate hydrolases"/>
    <property type="match status" value="1"/>
</dbReference>
<dbReference type="PANTHER" id="PTHR24220:SF86">
    <property type="entry name" value="ABC TRANSPORTER ABCH.1"/>
    <property type="match status" value="1"/>
</dbReference>
<sequence length="611" mass="68663">MASRIRDILVSKGHTCTEHDGFVILKEVLSNVTVDSRVHMTHPNLHALHTDLHEADGIGVGCYCNYFDAPPGVDLVFSENTIPPEIFQNIRCYFTFASYGDMLGSTLTTLSTIVQKRLNAAEFLGSFAMRAPQNSPALQPRMGTVDAIREKELAKLVSFGDDLVSSLSPHTKIKTHRLKIPSQNCSRAIGRSIFGDVDIEDARCTRCSTCVTRCPYNALSISDFGKIVWDRSLCQFCGRCFNSCPSRAINFPRLKTELREQYTWDMNQTHLKSNGSPSSIAVLHRNFIGKRPLEFFLFGFPILLVLTVVVVALYDEDVHTDNRQLKRPPTLPYYVPTPVKPFGSPVVTVRNVGKAYNIRGRDDTVVALKNISLDENSEFYSIHQGEFIMIRGPSGGGKTTMLNILGTIDKPTSGQVYLFDRKIDSESTDSELAQLRLESIGFVFQTFNLLATLSAFENVELPMTILGKLTKKQRRKRTLDLLKSVGLQDRIMHLPSELSGGEQQRVTIARALSNSPSLLLLDEPTGDLDTSNTIQIMDLIMEINLQGTTCIMVTHNPDLECYADRIFYLQDGTIKKQIINTRQTKLNEVKYSKYLNLKDELLQREQEEESE</sequence>
<keyword evidence="4" id="KW-0812">Transmembrane</keyword>
<dbReference type="CDD" id="cd03255">
    <property type="entry name" value="ABC_MJ0796_LolCDE_FtsE"/>
    <property type="match status" value="1"/>
</dbReference>
<evidence type="ECO:0000259" key="6">
    <source>
        <dbReference type="PROSITE" id="PS51379"/>
    </source>
</evidence>
<dbReference type="InterPro" id="IPR003439">
    <property type="entry name" value="ABC_transporter-like_ATP-bd"/>
</dbReference>
<dbReference type="SMART" id="SM00382">
    <property type="entry name" value="AAA"/>
    <property type="match status" value="1"/>
</dbReference>
<keyword evidence="3" id="KW-0067">ATP-binding</keyword>
<evidence type="ECO:0000313" key="8">
    <source>
        <dbReference type="Proteomes" id="UP001281761"/>
    </source>
</evidence>
<comment type="caution">
    <text evidence="7">The sequence shown here is derived from an EMBL/GenBank/DDBJ whole genome shotgun (WGS) entry which is preliminary data.</text>
</comment>
<dbReference type="InterPro" id="IPR017911">
    <property type="entry name" value="MacB-like_ATP-bd"/>
</dbReference>
<dbReference type="Pfam" id="PF13187">
    <property type="entry name" value="Fer4_9"/>
    <property type="match status" value="1"/>
</dbReference>
<dbReference type="SUPFAM" id="SSF54862">
    <property type="entry name" value="4Fe-4S ferredoxins"/>
    <property type="match status" value="1"/>
</dbReference>
<keyword evidence="4" id="KW-1133">Transmembrane helix</keyword>
<keyword evidence="1" id="KW-0813">Transport</keyword>
<evidence type="ECO:0000259" key="5">
    <source>
        <dbReference type="PROSITE" id="PS50893"/>
    </source>
</evidence>
<dbReference type="InterPro" id="IPR017896">
    <property type="entry name" value="4Fe4S_Fe-S-bd"/>
</dbReference>
<accession>A0ABQ9XH04</accession>
<dbReference type="InterPro" id="IPR003593">
    <property type="entry name" value="AAA+_ATPase"/>
</dbReference>
<evidence type="ECO:0000256" key="1">
    <source>
        <dbReference type="ARBA" id="ARBA00022448"/>
    </source>
</evidence>
<keyword evidence="2" id="KW-0547">Nucleotide-binding</keyword>
<feature type="domain" description="ABC transporter" evidence="5">
    <location>
        <begin position="358"/>
        <end position="596"/>
    </location>
</feature>
<dbReference type="Pfam" id="PF00005">
    <property type="entry name" value="ABC_tran"/>
    <property type="match status" value="1"/>
</dbReference>
<dbReference type="PROSITE" id="PS50893">
    <property type="entry name" value="ABC_TRANSPORTER_2"/>
    <property type="match status" value="1"/>
</dbReference>
<dbReference type="Proteomes" id="UP001281761">
    <property type="component" value="Unassembled WGS sequence"/>
</dbReference>
<dbReference type="Gene3D" id="3.30.70.20">
    <property type="match status" value="1"/>
</dbReference>
<dbReference type="PROSITE" id="PS51379">
    <property type="entry name" value="4FE4S_FER_2"/>
    <property type="match status" value="2"/>
</dbReference>
<reference evidence="7 8" key="1">
    <citation type="journal article" date="2022" name="bioRxiv">
        <title>Genomics of Preaxostyla Flagellates Illuminates Evolutionary Transitions and the Path Towards Mitochondrial Loss.</title>
        <authorList>
            <person name="Novak L.V.F."/>
            <person name="Treitli S.C."/>
            <person name="Pyrih J."/>
            <person name="Halakuc P."/>
            <person name="Pipaliya S.V."/>
            <person name="Vacek V."/>
            <person name="Brzon O."/>
            <person name="Soukal P."/>
            <person name="Eme L."/>
            <person name="Dacks J.B."/>
            <person name="Karnkowska A."/>
            <person name="Elias M."/>
            <person name="Hampl V."/>
        </authorList>
    </citation>
    <scope>NUCLEOTIDE SEQUENCE [LARGE SCALE GENOMIC DNA]</scope>
    <source>
        <strain evidence="7">NAU3</strain>
        <tissue evidence="7">Gut</tissue>
    </source>
</reference>
<keyword evidence="4" id="KW-0472">Membrane</keyword>
<evidence type="ECO:0000313" key="7">
    <source>
        <dbReference type="EMBL" id="KAK2949917.1"/>
    </source>
</evidence>
<proteinExistence type="predicted"/>
<dbReference type="PROSITE" id="PS00198">
    <property type="entry name" value="4FE4S_FER_1"/>
    <property type="match status" value="2"/>
</dbReference>
<dbReference type="InterPro" id="IPR017900">
    <property type="entry name" value="4Fe4S_Fe_S_CS"/>
</dbReference>
<dbReference type="InterPro" id="IPR015854">
    <property type="entry name" value="ABC_transpr_LolD-like"/>
</dbReference>
<feature type="transmembrane region" description="Helical" evidence="4">
    <location>
        <begin position="295"/>
        <end position="314"/>
    </location>
</feature>
<feature type="domain" description="4Fe-4S ferredoxin-type" evidence="6">
    <location>
        <begin position="195"/>
        <end position="224"/>
    </location>
</feature>
<dbReference type="PANTHER" id="PTHR24220">
    <property type="entry name" value="IMPORT ATP-BINDING PROTEIN"/>
    <property type="match status" value="1"/>
</dbReference>
<evidence type="ECO:0000256" key="4">
    <source>
        <dbReference type="SAM" id="Phobius"/>
    </source>
</evidence>
<name>A0ABQ9XH04_9EUKA</name>
<gene>
    <name evidence="7" type="ORF">BLNAU_15146</name>
</gene>
<feature type="domain" description="4Fe-4S ferredoxin-type" evidence="6">
    <location>
        <begin position="225"/>
        <end position="254"/>
    </location>
</feature>
<dbReference type="PROSITE" id="PS00211">
    <property type="entry name" value="ABC_TRANSPORTER_1"/>
    <property type="match status" value="1"/>
</dbReference>